<evidence type="ECO:0000256" key="3">
    <source>
        <dbReference type="ARBA" id="ARBA00033164"/>
    </source>
</evidence>
<proteinExistence type="predicted"/>
<dbReference type="InterPro" id="IPR050188">
    <property type="entry name" value="RluA_PseudoU_synthase"/>
</dbReference>
<protein>
    <recommendedName>
        <fullName evidence="2">RNA pseudouridylate synthase</fullName>
    </recommendedName>
    <alternativeName>
        <fullName evidence="3">RNA-uridine isomerase</fullName>
    </alternativeName>
</protein>
<keyword evidence="6" id="KW-1185">Reference proteome</keyword>
<evidence type="ECO:0000256" key="2">
    <source>
        <dbReference type="ARBA" id="ARBA00031870"/>
    </source>
</evidence>
<dbReference type="EMBL" id="BMNZ01000006">
    <property type="protein sequence ID" value="GGN01785.1"/>
    <property type="molecule type" value="Genomic_DNA"/>
</dbReference>
<dbReference type="InterPro" id="IPR020103">
    <property type="entry name" value="PsdUridine_synth_cat_dom_sf"/>
</dbReference>
<accession>A0ABQ2I6A9</accession>
<evidence type="ECO:0000259" key="4">
    <source>
        <dbReference type="Pfam" id="PF00849"/>
    </source>
</evidence>
<dbReference type="Pfam" id="PF00849">
    <property type="entry name" value="PseudoU_synth_2"/>
    <property type="match status" value="1"/>
</dbReference>
<organism evidence="5 6">
    <name type="scientific">Terrabacter tumescens</name>
    <dbReference type="NCBI Taxonomy" id="60443"/>
    <lineage>
        <taxon>Bacteria</taxon>
        <taxon>Bacillati</taxon>
        <taxon>Actinomycetota</taxon>
        <taxon>Actinomycetes</taxon>
        <taxon>Micrococcales</taxon>
        <taxon>Intrasporangiaceae</taxon>
        <taxon>Terrabacter</taxon>
    </lineage>
</organism>
<evidence type="ECO:0000313" key="6">
    <source>
        <dbReference type="Proteomes" id="UP000623461"/>
    </source>
</evidence>
<dbReference type="PANTHER" id="PTHR21600">
    <property type="entry name" value="MITOCHONDRIAL RNA PSEUDOURIDINE SYNTHASE"/>
    <property type="match status" value="1"/>
</dbReference>
<evidence type="ECO:0000313" key="5">
    <source>
        <dbReference type="EMBL" id="GGN01785.1"/>
    </source>
</evidence>
<gene>
    <name evidence="5" type="ORF">GCM10009721_31300</name>
</gene>
<feature type="domain" description="Pseudouridine synthase RsuA/RluA-like" evidence="4">
    <location>
        <begin position="104"/>
        <end position="258"/>
    </location>
</feature>
<dbReference type="Proteomes" id="UP000623461">
    <property type="component" value="Unassembled WGS sequence"/>
</dbReference>
<sequence>MARGPVPPSPLPPRHGVDAQRFRMPQAGPWVSLRDHLVERLAPGLTPDDVDRMLAAGEFVDADGRAVAPDAPFVPQSAVWAHRDLPEEVVHPEELVVLHRDERIVVVDKPHDMATMPRGRHVVQSALARARVLTGERRLTPAHRLDRSTAGVLMFTTEQRWRGAYQGVFAAALAHKEYLAVAPLREDLVLPLVRRTHLVKEHGTHQAHEVEGAEPNAETLVELVGRASGAGRPGEEDLGLYRLTPRTGRTHQLRCQLQGLGIPIVDDPLYPVERDVALDDFSAPLQLLAAVLSFDDPVDGTPRRFVTRRRLARWPGPWPLDAGPAPEQ</sequence>
<evidence type="ECO:0000256" key="1">
    <source>
        <dbReference type="ARBA" id="ARBA00000073"/>
    </source>
</evidence>
<dbReference type="Gene3D" id="3.30.2350.10">
    <property type="entry name" value="Pseudouridine synthase"/>
    <property type="match status" value="1"/>
</dbReference>
<comment type="catalytic activity">
    <reaction evidence="1">
        <text>a uridine in RNA = a pseudouridine in RNA</text>
        <dbReference type="Rhea" id="RHEA:48348"/>
        <dbReference type="Rhea" id="RHEA-COMP:12068"/>
        <dbReference type="Rhea" id="RHEA-COMP:12069"/>
        <dbReference type="ChEBI" id="CHEBI:65314"/>
        <dbReference type="ChEBI" id="CHEBI:65315"/>
    </reaction>
</comment>
<comment type="caution">
    <text evidence="5">The sequence shown here is derived from an EMBL/GenBank/DDBJ whole genome shotgun (WGS) entry which is preliminary data.</text>
</comment>
<dbReference type="InterPro" id="IPR006145">
    <property type="entry name" value="PsdUridine_synth_RsuA/RluA"/>
</dbReference>
<reference evidence="6" key="1">
    <citation type="journal article" date="2019" name="Int. J. Syst. Evol. Microbiol.">
        <title>The Global Catalogue of Microorganisms (GCM) 10K type strain sequencing project: providing services to taxonomists for standard genome sequencing and annotation.</title>
        <authorList>
            <consortium name="The Broad Institute Genomics Platform"/>
            <consortium name="The Broad Institute Genome Sequencing Center for Infectious Disease"/>
            <person name="Wu L."/>
            <person name="Ma J."/>
        </authorList>
    </citation>
    <scope>NUCLEOTIDE SEQUENCE [LARGE SCALE GENOMIC DNA]</scope>
    <source>
        <strain evidence="6">JCM 1365</strain>
    </source>
</reference>
<dbReference type="PANTHER" id="PTHR21600:SF84">
    <property type="entry name" value="PSEUDOURIDINE SYNTHASE RSUA_RLUA-LIKE DOMAIN-CONTAINING PROTEIN"/>
    <property type="match status" value="1"/>
</dbReference>
<dbReference type="SUPFAM" id="SSF55120">
    <property type="entry name" value="Pseudouridine synthase"/>
    <property type="match status" value="1"/>
</dbReference>
<name>A0ABQ2I6A9_9MICO</name>